<accession>A0A0K0D7M6</accession>
<proteinExistence type="predicted"/>
<evidence type="ECO:0000256" key="1">
    <source>
        <dbReference type="SAM" id="Phobius"/>
    </source>
</evidence>
<feature type="domain" description="Acyltransferase 3" evidence="3">
    <location>
        <begin position="2"/>
        <end position="178"/>
    </location>
</feature>
<dbReference type="PANTHER" id="PTHR23028:SF127">
    <property type="entry name" value="ACYL_TRANSF_3 DOMAIN-CONTAINING PROTEIN-RELATED"/>
    <property type="match status" value="1"/>
</dbReference>
<feature type="chain" id="PRO_5005326648" evidence="2">
    <location>
        <begin position="20"/>
        <end position="214"/>
    </location>
</feature>
<keyword evidence="1" id="KW-0812">Transmembrane</keyword>
<feature type="transmembrane region" description="Helical" evidence="1">
    <location>
        <begin position="65"/>
        <end position="85"/>
    </location>
</feature>
<dbReference type="GO" id="GO:0016747">
    <property type="term" value="F:acyltransferase activity, transferring groups other than amino-acyl groups"/>
    <property type="evidence" value="ECO:0007669"/>
    <property type="project" value="InterPro"/>
</dbReference>
<keyword evidence="1" id="KW-0472">Membrane</keyword>
<dbReference type="InterPro" id="IPR050879">
    <property type="entry name" value="Acyltransferase_3"/>
</dbReference>
<dbReference type="GO" id="GO:0016020">
    <property type="term" value="C:membrane"/>
    <property type="evidence" value="ECO:0007669"/>
    <property type="project" value="TreeGrafter"/>
</dbReference>
<protein>
    <submittedName>
        <fullName evidence="5">Acyl_transf_3 domain-containing protein</fullName>
    </submittedName>
</protein>
<organism evidence="4 5">
    <name type="scientific">Angiostrongylus cantonensis</name>
    <name type="common">Rat lungworm</name>
    <dbReference type="NCBI Taxonomy" id="6313"/>
    <lineage>
        <taxon>Eukaryota</taxon>
        <taxon>Metazoa</taxon>
        <taxon>Ecdysozoa</taxon>
        <taxon>Nematoda</taxon>
        <taxon>Chromadorea</taxon>
        <taxon>Rhabditida</taxon>
        <taxon>Rhabditina</taxon>
        <taxon>Rhabditomorpha</taxon>
        <taxon>Strongyloidea</taxon>
        <taxon>Metastrongylidae</taxon>
        <taxon>Angiostrongylus</taxon>
    </lineage>
</organism>
<dbReference type="Pfam" id="PF01757">
    <property type="entry name" value="Acyl_transf_3"/>
    <property type="match status" value="1"/>
</dbReference>
<keyword evidence="2" id="KW-0732">Signal</keyword>
<dbReference type="GO" id="GO:0000271">
    <property type="term" value="P:polysaccharide biosynthetic process"/>
    <property type="evidence" value="ECO:0007669"/>
    <property type="project" value="TreeGrafter"/>
</dbReference>
<dbReference type="PANTHER" id="PTHR23028">
    <property type="entry name" value="ACETYLTRANSFERASE"/>
    <property type="match status" value="1"/>
</dbReference>
<dbReference type="STRING" id="6313.A0A0K0D7M6"/>
<dbReference type="WBParaSite" id="ACAC_0000607101-mRNA-1">
    <property type="protein sequence ID" value="ACAC_0000607101-mRNA-1"/>
    <property type="gene ID" value="ACAC_0000607101"/>
</dbReference>
<reference evidence="4" key="1">
    <citation type="submission" date="2012-09" db="EMBL/GenBank/DDBJ databases">
        <authorList>
            <person name="Martin A.A."/>
        </authorList>
    </citation>
    <scope>NUCLEOTIDE SEQUENCE</scope>
</reference>
<evidence type="ECO:0000256" key="2">
    <source>
        <dbReference type="SAM" id="SignalP"/>
    </source>
</evidence>
<evidence type="ECO:0000313" key="4">
    <source>
        <dbReference type="Proteomes" id="UP000035642"/>
    </source>
</evidence>
<keyword evidence="1" id="KW-1133">Transmembrane helix</keyword>
<reference evidence="5" key="2">
    <citation type="submission" date="2017-02" db="UniProtKB">
        <authorList>
            <consortium name="WormBaseParasite"/>
        </authorList>
    </citation>
    <scope>IDENTIFICATION</scope>
</reference>
<feature type="transmembrane region" description="Helical" evidence="1">
    <location>
        <begin position="151"/>
        <end position="177"/>
    </location>
</feature>
<evidence type="ECO:0000313" key="5">
    <source>
        <dbReference type="WBParaSite" id="ACAC_0000607101-mRNA-1"/>
    </source>
</evidence>
<feature type="signal peptide" evidence="2">
    <location>
        <begin position="1"/>
        <end position="19"/>
    </location>
</feature>
<dbReference type="InterPro" id="IPR002656">
    <property type="entry name" value="Acyl_transf_3_dom"/>
</dbReference>
<keyword evidence="4" id="KW-1185">Reference proteome</keyword>
<name>A0A0K0D7M6_ANGCA</name>
<evidence type="ECO:0000259" key="3">
    <source>
        <dbReference type="Pfam" id="PF01757"/>
    </source>
</evidence>
<sequence>LQGIRALAIIAVLLFHFYPEHFPNGYLGVDQFFVLSGFLMSMIWEREKHLRFWEVTHFYYRRVRRILPSYLLVILLSLVASRYFFFLRYIQAGNMESATFAAMFITNIRAMVSLTKEHLMISKYQAYCGFQITKASDLFTHTWSVALEMQFYLIFPLIFITYKLIYSSMANLFLIAIGKNSPYFFTLFHRTVLHICNSNPPFSYSIHFLESIIH</sequence>
<dbReference type="AlphaFoldDB" id="A0A0K0D7M6"/>
<dbReference type="Proteomes" id="UP000035642">
    <property type="component" value="Unassembled WGS sequence"/>
</dbReference>